<feature type="transmembrane region" description="Helical" evidence="1">
    <location>
        <begin position="48"/>
        <end position="72"/>
    </location>
</feature>
<dbReference type="CDD" id="cd01949">
    <property type="entry name" value="GGDEF"/>
    <property type="match status" value="1"/>
</dbReference>
<evidence type="ECO:0000259" key="2">
    <source>
        <dbReference type="PROSITE" id="PS50883"/>
    </source>
</evidence>
<evidence type="ECO:0000313" key="5">
    <source>
        <dbReference type="EMBL" id="SJM29690.1"/>
    </source>
</evidence>
<dbReference type="Gene3D" id="3.30.450.20">
    <property type="entry name" value="PAS domain"/>
    <property type="match status" value="1"/>
</dbReference>
<proteinExistence type="predicted"/>
<dbReference type="PANTHER" id="PTHR44757">
    <property type="entry name" value="DIGUANYLATE CYCLASE DGCP"/>
    <property type="match status" value="1"/>
</dbReference>
<dbReference type="RefSeq" id="WP_123147120.1">
    <property type="nucleotide sequence ID" value="NZ_FUIG01000013.1"/>
</dbReference>
<dbReference type="InterPro" id="IPR035965">
    <property type="entry name" value="PAS-like_dom_sf"/>
</dbReference>
<evidence type="ECO:0000313" key="6">
    <source>
        <dbReference type="Proteomes" id="UP000245698"/>
    </source>
</evidence>
<feature type="domain" description="GGDEF" evidence="3">
    <location>
        <begin position="393"/>
        <end position="526"/>
    </location>
</feature>
<evidence type="ECO:0000259" key="3">
    <source>
        <dbReference type="PROSITE" id="PS50887"/>
    </source>
</evidence>
<dbReference type="Pfam" id="PF03707">
    <property type="entry name" value="MHYT"/>
    <property type="match status" value="2"/>
</dbReference>
<feature type="transmembrane region" description="Helical" evidence="1">
    <location>
        <begin position="146"/>
        <end position="166"/>
    </location>
</feature>
<dbReference type="SUPFAM" id="SSF55785">
    <property type="entry name" value="PYP-like sensor domain (PAS domain)"/>
    <property type="match status" value="1"/>
</dbReference>
<dbReference type="InterPro" id="IPR000160">
    <property type="entry name" value="GGDEF_dom"/>
</dbReference>
<dbReference type="InterPro" id="IPR001633">
    <property type="entry name" value="EAL_dom"/>
</dbReference>
<dbReference type="Proteomes" id="UP000245698">
    <property type="component" value="Unassembled WGS sequence"/>
</dbReference>
<dbReference type="InterPro" id="IPR052155">
    <property type="entry name" value="Biofilm_reg_signaling"/>
</dbReference>
<feature type="domain" description="EAL" evidence="2">
    <location>
        <begin position="535"/>
        <end position="785"/>
    </location>
</feature>
<dbReference type="SMART" id="SM00052">
    <property type="entry name" value="EAL"/>
    <property type="match status" value="1"/>
</dbReference>
<feature type="transmembrane region" description="Helical" evidence="1">
    <location>
        <begin position="78"/>
        <end position="102"/>
    </location>
</feature>
<name>A0A2P9AEX3_9HYPH</name>
<evidence type="ECO:0000259" key="4">
    <source>
        <dbReference type="PROSITE" id="PS50924"/>
    </source>
</evidence>
<dbReference type="PROSITE" id="PS50883">
    <property type="entry name" value="EAL"/>
    <property type="match status" value="1"/>
</dbReference>
<dbReference type="Gene3D" id="3.30.70.270">
    <property type="match status" value="1"/>
</dbReference>
<dbReference type="GO" id="GO:0003824">
    <property type="term" value="F:catalytic activity"/>
    <property type="evidence" value="ECO:0007669"/>
    <property type="project" value="UniProtKB-ARBA"/>
</dbReference>
<accession>A0A2P9AEX3</accession>
<dbReference type="SUPFAM" id="SSF55073">
    <property type="entry name" value="Nucleotide cyclase"/>
    <property type="match status" value="1"/>
</dbReference>
<evidence type="ECO:0000256" key="1">
    <source>
        <dbReference type="PROSITE-ProRule" id="PRU00244"/>
    </source>
</evidence>
<protein>
    <submittedName>
        <fullName evidence="5">Uncharacterized signaling protein CC_0091</fullName>
    </submittedName>
</protein>
<organism evidence="5 6">
    <name type="scientific">Mesorhizobium delmotii</name>
    <dbReference type="NCBI Taxonomy" id="1631247"/>
    <lineage>
        <taxon>Bacteria</taxon>
        <taxon>Pseudomonadati</taxon>
        <taxon>Pseudomonadota</taxon>
        <taxon>Alphaproteobacteria</taxon>
        <taxon>Hyphomicrobiales</taxon>
        <taxon>Phyllobacteriaceae</taxon>
        <taxon>Mesorhizobium</taxon>
    </lineage>
</organism>
<keyword evidence="1" id="KW-1133">Transmembrane helix</keyword>
<feature type="transmembrane region" description="Helical" evidence="1">
    <location>
        <begin position="178"/>
        <end position="199"/>
    </location>
</feature>
<dbReference type="InterPro" id="IPR005330">
    <property type="entry name" value="MHYT_dom"/>
</dbReference>
<dbReference type="PANTHER" id="PTHR44757:SF2">
    <property type="entry name" value="BIOFILM ARCHITECTURE MAINTENANCE PROTEIN MBAA"/>
    <property type="match status" value="1"/>
</dbReference>
<dbReference type="InterPro" id="IPR043128">
    <property type="entry name" value="Rev_trsase/Diguanyl_cyclase"/>
</dbReference>
<feature type="domain" description="MHYT" evidence="4">
    <location>
        <begin position="12"/>
        <end position="199"/>
    </location>
</feature>
<dbReference type="AlphaFoldDB" id="A0A2P9AEX3"/>
<keyword evidence="1" id="KW-0812">Transmembrane</keyword>
<dbReference type="SUPFAM" id="SSF141868">
    <property type="entry name" value="EAL domain-like"/>
    <property type="match status" value="1"/>
</dbReference>
<dbReference type="PROSITE" id="PS50924">
    <property type="entry name" value="MHYT"/>
    <property type="match status" value="1"/>
</dbReference>
<dbReference type="PROSITE" id="PS50887">
    <property type="entry name" value="GGDEF"/>
    <property type="match status" value="1"/>
</dbReference>
<reference evidence="6" key="1">
    <citation type="submission" date="2016-12" db="EMBL/GenBank/DDBJ databases">
        <authorList>
            <person name="Brunel B."/>
        </authorList>
    </citation>
    <scope>NUCLEOTIDE SEQUENCE [LARGE SCALE GENOMIC DNA]</scope>
</reference>
<gene>
    <name evidence="5" type="ORF">BQ8482_111620</name>
</gene>
<keyword evidence="1" id="KW-0472">Membrane</keyword>
<dbReference type="NCBIfam" id="TIGR00254">
    <property type="entry name" value="GGDEF"/>
    <property type="match status" value="1"/>
</dbReference>
<dbReference type="CDD" id="cd01948">
    <property type="entry name" value="EAL"/>
    <property type="match status" value="1"/>
</dbReference>
<feature type="transmembrane region" description="Helical" evidence="1">
    <location>
        <begin position="215"/>
        <end position="237"/>
    </location>
</feature>
<dbReference type="InterPro" id="IPR035919">
    <property type="entry name" value="EAL_sf"/>
</dbReference>
<feature type="transmembrane region" description="Helical" evidence="1">
    <location>
        <begin position="16"/>
        <end position="36"/>
    </location>
</feature>
<dbReference type="SMART" id="SM00267">
    <property type="entry name" value="GGDEF"/>
    <property type="match status" value="1"/>
</dbReference>
<feature type="transmembrane region" description="Helical" evidence="1">
    <location>
        <begin position="114"/>
        <end position="134"/>
    </location>
</feature>
<dbReference type="EMBL" id="FUIG01000013">
    <property type="protein sequence ID" value="SJM29690.1"/>
    <property type="molecule type" value="Genomic_DNA"/>
</dbReference>
<dbReference type="GO" id="GO:0016020">
    <property type="term" value="C:membrane"/>
    <property type="evidence" value="ECO:0007669"/>
    <property type="project" value="UniProtKB-UniRule"/>
</dbReference>
<dbReference type="Pfam" id="PF00563">
    <property type="entry name" value="EAL"/>
    <property type="match status" value="1"/>
</dbReference>
<sequence length="806" mass="86701">MLKVYTCIATQHDLRLVALAALVCALASFTAVNLLHHVGRSEREMRRIWLAVAAVATGFGIWSTHFIAMLAFQPAVPSGYNIALTIVSLVAAIALTGTGLTVGMSPRVPYARWIGGMIVGGGIAVMHYTGMAAFEIAGRVVWDMPLVAVSIALGGLFGAAALPVALQANTIKWKALGALVLTVAICSHHFTAMGAAAIVPDPRIVVSATALPAEWMAIGLALASIVIILLALVGLVLDLRDLRRAGETARMQELADAAVEGLVVYNETTIVAANHSFAALACVDGSQPVGRLLESFFPTVSQGELTATARKPLEAELCATDGSMIPVELIRHNILYAGKQHQVVAVRDIRGRKRAEEQIHFLAHHDPLTKLPNRTSFNEKLEAEFAAHRGTDRCLAVLFLDLDRFKEINDLFGHLIGDAVLQCVAEKIKNVLKPEHMVARLGGDEFAVIVPGLPSPAYATRTAEAILNAFDETGVNLPAGVTIGTSIGIAVFPNDAPDRATLLSHADAALYEAKLEGRGIYRVFEPSMGEHLHDRRQFEHDIRHAISRNEFSLVFQPQAELHSNRVFGFEALLRWDNGTRGAIAPTVFIPIAEECGAILKIGEWVLRTACAEAATWDRPLGVSVNVSAVQLHGGNLPELVEEVLKETGLDPSRLELEITESSLIKDIGRALAVLHKLKDLGVQIAMDDFGTGYSSLSNLRAFPFDKIKVDQSLVRAVDTSDEAAAVMRAVFGLARGLKLPVLAEGVETDAELSFLRAEACDEMQGYLLGRPCPIAEFAQHTSGEGKAAAPQRLRKHKLRVVKDSAA</sequence>
<dbReference type="Pfam" id="PF00990">
    <property type="entry name" value="GGDEF"/>
    <property type="match status" value="1"/>
</dbReference>
<dbReference type="FunFam" id="3.30.70.270:FF:000001">
    <property type="entry name" value="Diguanylate cyclase domain protein"/>
    <property type="match status" value="1"/>
</dbReference>
<dbReference type="InterPro" id="IPR029787">
    <property type="entry name" value="Nucleotide_cyclase"/>
</dbReference>
<dbReference type="Gene3D" id="3.20.20.450">
    <property type="entry name" value="EAL domain"/>
    <property type="match status" value="1"/>
</dbReference>
<keyword evidence="6" id="KW-1185">Reference proteome</keyword>